<evidence type="ECO:0000313" key="2">
    <source>
        <dbReference type="EMBL" id="KIY48527.1"/>
    </source>
</evidence>
<evidence type="ECO:0008006" key="4">
    <source>
        <dbReference type="Google" id="ProtNLM"/>
    </source>
</evidence>
<keyword evidence="1" id="KW-0472">Membrane</keyword>
<dbReference type="OrthoDB" id="2576082at2759"/>
<evidence type="ECO:0000256" key="1">
    <source>
        <dbReference type="SAM" id="Phobius"/>
    </source>
</evidence>
<name>A0A0D7AC04_9AGAR</name>
<dbReference type="EMBL" id="KN881832">
    <property type="protein sequence ID" value="KIY48527.1"/>
    <property type="molecule type" value="Genomic_DNA"/>
</dbReference>
<protein>
    <recommendedName>
        <fullName evidence="4">Transmembrane protein</fullName>
    </recommendedName>
</protein>
<dbReference type="Proteomes" id="UP000054144">
    <property type="component" value="Unassembled WGS sequence"/>
</dbReference>
<gene>
    <name evidence="2" type="ORF">FISHEDRAFT_73497</name>
</gene>
<organism evidence="2 3">
    <name type="scientific">Fistulina hepatica ATCC 64428</name>
    <dbReference type="NCBI Taxonomy" id="1128425"/>
    <lineage>
        <taxon>Eukaryota</taxon>
        <taxon>Fungi</taxon>
        <taxon>Dikarya</taxon>
        <taxon>Basidiomycota</taxon>
        <taxon>Agaricomycotina</taxon>
        <taxon>Agaricomycetes</taxon>
        <taxon>Agaricomycetidae</taxon>
        <taxon>Agaricales</taxon>
        <taxon>Fistulinaceae</taxon>
        <taxon>Fistulina</taxon>
    </lineage>
</organism>
<keyword evidence="1" id="KW-0812">Transmembrane</keyword>
<keyword evidence="3" id="KW-1185">Reference proteome</keyword>
<reference evidence="2 3" key="1">
    <citation type="journal article" date="2015" name="Fungal Genet. Biol.">
        <title>Evolution of novel wood decay mechanisms in Agaricales revealed by the genome sequences of Fistulina hepatica and Cylindrobasidium torrendii.</title>
        <authorList>
            <person name="Floudas D."/>
            <person name="Held B.W."/>
            <person name="Riley R."/>
            <person name="Nagy L.G."/>
            <person name="Koehler G."/>
            <person name="Ransdell A.S."/>
            <person name="Younus H."/>
            <person name="Chow J."/>
            <person name="Chiniquy J."/>
            <person name="Lipzen A."/>
            <person name="Tritt A."/>
            <person name="Sun H."/>
            <person name="Haridas S."/>
            <person name="LaButti K."/>
            <person name="Ohm R.A."/>
            <person name="Kues U."/>
            <person name="Blanchette R.A."/>
            <person name="Grigoriev I.V."/>
            <person name="Minto R.E."/>
            <person name="Hibbett D.S."/>
        </authorList>
    </citation>
    <scope>NUCLEOTIDE SEQUENCE [LARGE SCALE GENOMIC DNA]</scope>
    <source>
        <strain evidence="2 3">ATCC 64428</strain>
    </source>
</reference>
<sequence length="504" mass="54227">MSATTTATWTIDNISPLITYLPSLEWRPGSKSDSAYVNYTDETFTLTNTSGAYASFLFNGTGVQIYGAKRNNHGQYTVSLDNGTENVFDGYSATNLFQQVLYSASSLSDVKHTVVITNSDDGKYLDVDMASRAPLQWEYTLSENASSQTYEDTDSMFSYSPSLSWTTRFSATSSFSGNNGHRTSDAGACMTFNFTGEAVQIFGGVGTNSGFYTAQVDDGTVSTYNTTRQSSYAKVLLYHAVNLGQGNHLVTLTNVNSTMSLSIDYATVYSNMSSNSSDSSSSSSGGGSSLGPGVIAGIAVGAIAAVGIAIILVFFFRHRRQSRQINPNRPRVSLDGPDDSYTDLQMANCRVKPYTLGSPQRASMSGLLTHPKYSDVPAAADTLATSALSPESTAPSHQPQISVSRSHLANPWSRSSVETHSASSIHEMERHDTSATTVPAAQPSVQRMTITSKGVLLSASPPQSPPTDVPVEEWLARRMRVEGRETDYGPLPPAYYQATQPYTV</sequence>
<feature type="transmembrane region" description="Helical" evidence="1">
    <location>
        <begin position="290"/>
        <end position="316"/>
    </location>
</feature>
<accession>A0A0D7AC04</accession>
<proteinExistence type="predicted"/>
<dbReference type="AlphaFoldDB" id="A0A0D7AC04"/>
<dbReference type="Gene3D" id="2.60.120.260">
    <property type="entry name" value="Galactose-binding domain-like"/>
    <property type="match status" value="2"/>
</dbReference>
<evidence type="ECO:0000313" key="3">
    <source>
        <dbReference type="Proteomes" id="UP000054144"/>
    </source>
</evidence>
<keyword evidence="1" id="KW-1133">Transmembrane helix</keyword>